<dbReference type="OrthoDB" id="7432864at2"/>
<dbReference type="RefSeq" id="WP_079538202.1">
    <property type="nucleotide sequence ID" value="NZ_LT670844.1"/>
</dbReference>
<name>A0A1M6P7V9_9BRAD</name>
<dbReference type="EMBL" id="LT670844">
    <property type="protein sequence ID" value="SHK03990.1"/>
    <property type="molecule type" value="Genomic_DNA"/>
</dbReference>
<evidence type="ECO:0000313" key="2">
    <source>
        <dbReference type="Proteomes" id="UP000189935"/>
    </source>
</evidence>
<gene>
    <name evidence="1" type="ORF">SAMN05444159_2251</name>
</gene>
<reference evidence="1 2" key="1">
    <citation type="submission" date="2016-11" db="EMBL/GenBank/DDBJ databases">
        <authorList>
            <person name="Jaros S."/>
            <person name="Januszkiewicz K."/>
            <person name="Wedrychowicz H."/>
        </authorList>
    </citation>
    <scope>NUCLEOTIDE SEQUENCE [LARGE SCALE GENOMIC DNA]</scope>
    <source>
        <strain evidence="1 2">GAS499</strain>
    </source>
</reference>
<dbReference type="AlphaFoldDB" id="A0A1M6P7V9"/>
<organism evidence="1 2">
    <name type="scientific">Bradyrhizobium lablabi</name>
    <dbReference type="NCBI Taxonomy" id="722472"/>
    <lineage>
        <taxon>Bacteria</taxon>
        <taxon>Pseudomonadati</taxon>
        <taxon>Pseudomonadota</taxon>
        <taxon>Alphaproteobacteria</taxon>
        <taxon>Hyphomicrobiales</taxon>
        <taxon>Nitrobacteraceae</taxon>
        <taxon>Bradyrhizobium</taxon>
    </lineage>
</organism>
<evidence type="ECO:0000313" key="1">
    <source>
        <dbReference type="EMBL" id="SHK03990.1"/>
    </source>
</evidence>
<evidence type="ECO:0008006" key="3">
    <source>
        <dbReference type="Google" id="ProtNLM"/>
    </source>
</evidence>
<proteinExistence type="predicted"/>
<sequence>MPIPTPEPGLVISYAYLWHHEHEAGREEGRKDRPSVIVLAVERPANDTTIVVVLPIMHAPPVDPAAAVEIPATVKRHLRLDDARSWIVVAEGNEFEWPGYDLRKIGRSDRYEYGFLPPRFFNQVIEAFAAWHRVRKAKLTSRE</sequence>
<protein>
    <recommendedName>
        <fullName evidence="3">Growth inhibitor PemK</fullName>
    </recommendedName>
</protein>
<accession>A0A1M6P7V9</accession>
<dbReference type="Proteomes" id="UP000189935">
    <property type="component" value="Chromosome I"/>
</dbReference>